<name>V9XLI3_9NOCA</name>
<feature type="region of interest" description="Disordered" evidence="1">
    <location>
        <begin position="1"/>
        <end position="38"/>
    </location>
</feature>
<protein>
    <submittedName>
        <fullName evidence="2">Uncharacterized protein</fullName>
    </submittedName>
</protein>
<dbReference type="HOGENOM" id="CLU_2652111_0_0_11"/>
<dbReference type="KEGG" id="rpy:Y013_25370"/>
<proteinExistence type="predicted"/>
<sequence length="76" mass="7662">MDTDPGTGVTLVGEGGHPAGGGLIEGAEDSAESSSGDVVNRAGFDVGPDLHKVKEISGFWLMFALVAGLQVIDLGH</sequence>
<gene>
    <name evidence="2" type="ORF">Y013_25370</name>
</gene>
<dbReference type="AlphaFoldDB" id="V9XLI3"/>
<feature type="compositionally biased region" description="Gly residues" evidence="1">
    <location>
        <begin position="13"/>
        <end position="24"/>
    </location>
</feature>
<accession>V9XLI3</accession>
<geneLocation type="plasmid" evidence="3">
    <name>1</name>
</geneLocation>
<organism evidence="2 3">
    <name type="scientific">Rhodococcus pyridinivorans SB3094</name>
    <dbReference type="NCBI Taxonomy" id="1435356"/>
    <lineage>
        <taxon>Bacteria</taxon>
        <taxon>Bacillati</taxon>
        <taxon>Actinomycetota</taxon>
        <taxon>Actinomycetes</taxon>
        <taxon>Mycobacteriales</taxon>
        <taxon>Nocardiaceae</taxon>
        <taxon>Rhodococcus</taxon>
    </lineage>
</organism>
<evidence type="ECO:0000313" key="3">
    <source>
        <dbReference type="Proteomes" id="UP000018781"/>
    </source>
</evidence>
<dbReference type="Proteomes" id="UP000018781">
    <property type="component" value="Plasmid unnamed"/>
</dbReference>
<dbReference type="EMBL" id="CP006997">
    <property type="protein sequence ID" value="AHD24276.1"/>
    <property type="molecule type" value="Genomic_DNA"/>
</dbReference>
<evidence type="ECO:0000256" key="1">
    <source>
        <dbReference type="SAM" id="MobiDB-lite"/>
    </source>
</evidence>
<reference evidence="2 3" key="1">
    <citation type="journal article" date="2014" name="Genome Announc.">
        <title>Complete Genome of Rhodococcus pyridinivorans SB3094, a Methyl-Ethyl-Ketone-Degrading Bacterium Used for Bioaugmentation.</title>
        <authorList>
            <person name="Dueholm M.S."/>
            <person name="Albertsen M."/>
            <person name="D'Imperio S."/>
            <person name="Tale V.P."/>
            <person name="Lewis D."/>
            <person name="Nielsen P.H."/>
            <person name="Nielsen J.L."/>
        </authorList>
    </citation>
    <scope>NUCLEOTIDE SEQUENCE [LARGE SCALE GENOMIC DNA]</scope>
    <source>
        <strain evidence="3">SB3094</strain>
        <plasmid evidence="3">1</plasmid>
    </source>
</reference>
<evidence type="ECO:0000313" key="2">
    <source>
        <dbReference type="EMBL" id="AHD24276.1"/>
    </source>
</evidence>
<keyword evidence="2" id="KW-0614">Plasmid</keyword>